<protein>
    <submittedName>
        <fullName evidence="1">4606_t:CDS:1</fullName>
    </submittedName>
</protein>
<organism evidence="1 2">
    <name type="scientific">Dentiscutata heterogama</name>
    <dbReference type="NCBI Taxonomy" id="1316150"/>
    <lineage>
        <taxon>Eukaryota</taxon>
        <taxon>Fungi</taxon>
        <taxon>Fungi incertae sedis</taxon>
        <taxon>Mucoromycota</taxon>
        <taxon>Glomeromycotina</taxon>
        <taxon>Glomeromycetes</taxon>
        <taxon>Diversisporales</taxon>
        <taxon>Gigasporaceae</taxon>
        <taxon>Dentiscutata</taxon>
    </lineage>
</organism>
<comment type="caution">
    <text evidence="1">The sequence shown here is derived from an EMBL/GenBank/DDBJ whole genome shotgun (WGS) entry which is preliminary data.</text>
</comment>
<reference evidence="1" key="1">
    <citation type="submission" date="2021-06" db="EMBL/GenBank/DDBJ databases">
        <authorList>
            <person name="Kallberg Y."/>
            <person name="Tangrot J."/>
            <person name="Rosling A."/>
        </authorList>
    </citation>
    <scope>NUCLEOTIDE SEQUENCE</scope>
    <source>
        <strain evidence="1">IL203A</strain>
    </source>
</reference>
<proteinExistence type="predicted"/>
<name>A0ACA9KYJ4_9GLOM</name>
<keyword evidence="2" id="KW-1185">Reference proteome</keyword>
<dbReference type="Proteomes" id="UP000789702">
    <property type="component" value="Unassembled WGS sequence"/>
</dbReference>
<sequence length="48" mass="5621">MVQLSVEAVIGLAVVCELFMDIHQSFPDYYYVIMWSYNPSDLELFTEL</sequence>
<dbReference type="EMBL" id="CAJVPU010002228">
    <property type="protein sequence ID" value="CAG8497410.1"/>
    <property type="molecule type" value="Genomic_DNA"/>
</dbReference>
<evidence type="ECO:0000313" key="1">
    <source>
        <dbReference type="EMBL" id="CAG8497410.1"/>
    </source>
</evidence>
<evidence type="ECO:0000313" key="2">
    <source>
        <dbReference type="Proteomes" id="UP000789702"/>
    </source>
</evidence>
<gene>
    <name evidence="1" type="ORF">DHETER_LOCUS2848</name>
</gene>
<accession>A0ACA9KYJ4</accession>